<evidence type="ECO:0000313" key="6">
    <source>
        <dbReference type="EMBL" id="CAL8125128.1"/>
    </source>
</evidence>
<keyword evidence="1" id="KW-0677">Repeat</keyword>
<evidence type="ECO:0000256" key="1">
    <source>
        <dbReference type="ARBA" id="ARBA00022737"/>
    </source>
</evidence>
<feature type="region of interest" description="Disordered" evidence="4">
    <location>
        <begin position="441"/>
        <end position="476"/>
    </location>
</feature>
<evidence type="ECO:0000259" key="5">
    <source>
        <dbReference type="PROSITE" id="PS50102"/>
    </source>
</evidence>
<comment type="caution">
    <text evidence="6">The sequence shown here is derived from an EMBL/GenBank/DDBJ whole genome shotgun (WGS) entry which is preliminary data.</text>
</comment>
<protein>
    <recommendedName>
        <fullName evidence="5">RRM domain-containing protein</fullName>
    </recommendedName>
</protein>
<dbReference type="InterPro" id="IPR035979">
    <property type="entry name" value="RBD_domain_sf"/>
</dbReference>
<dbReference type="Proteomes" id="UP001642540">
    <property type="component" value="Unassembled WGS sequence"/>
</dbReference>
<evidence type="ECO:0000313" key="7">
    <source>
        <dbReference type="Proteomes" id="UP001642540"/>
    </source>
</evidence>
<feature type="region of interest" description="Disordered" evidence="4">
    <location>
        <begin position="1"/>
        <end position="38"/>
    </location>
</feature>
<proteinExistence type="predicted"/>
<dbReference type="EMBL" id="CAXLJM020000069">
    <property type="protein sequence ID" value="CAL8125128.1"/>
    <property type="molecule type" value="Genomic_DNA"/>
</dbReference>
<dbReference type="SUPFAM" id="SSF54928">
    <property type="entry name" value="RNA-binding domain, RBD"/>
    <property type="match status" value="3"/>
</dbReference>
<feature type="domain" description="RRM" evidence="5">
    <location>
        <begin position="126"/>
        <end position="204"/>
    </location>
</feature>
<evidence type="ECO:0000256" key="2">
    <source>
        <dbReference type="ARBA" id="ARBA00022884"/>
    </source>
</evidence>
<dbReference type="Gene3D" id="3.30.70.330">
    <property type="match status" value="3"/>
</dbReference>
<reference evidence="6 7" key="1">
    <citation type="submission" date="2024-08" db="EMBL/GenBank/DDBJ databases">
        <authorList>
            <person name="Cucini C."/>
            <person name="Frati F."/>
        </authorList>
    </citation>
    <scope>NUCLEOTIDE SEQUENCE [LARGE SCALE GENOMIC DNA]</scope>
</reference>
<dbReference type="InterPro" id="IPR000504">
    <property type="entry name" value="RRM_dom"/>
</dbReference>
<keyword evidence="7" id="KW-1185">Reference proteome</keyword>
<dbReference type="PANTHER" id="PTHR24012">
    <property type="entry name" value="RNA BINDING PROTEIN"/>
    <property type="match status" value="1"/>
</dbReference>
<organism evidence="6 7">
    <name type="scientific">Orchesella dallaii</name>
    <dbReference type="NCBI Taxonomy" id="48710"/>
    <lineage>
        <taxon>Eukaryota</taxon>
        <taxon>Metazoa</taxon>
        <taxon>Ecdysozoa</taxon>
        <taxon>Arthropoda</taxon>
        <taxon>Hexapoda</taxon>
        <taxon>Collembola</taxon>
        <taxon>Entomobryomorpha</taxon>
        <taxon>Entomobryoidea</taxon>
        <taxon>Orchesellidae</taxon>
        <taxon>Orchesellinae</taxon>
        <taxon>Orchesella</taxon>
    </lineage>
</organism>
<dbReference type="Pfam" id="PF00076">
    <property type="entry name" value="RRM_1"/>
    <property type="match status" value="3"/>
</dbReference>
<evidence type="ECO:0000256" key="4">
    <source>
        <dbReference type="SAM" id="MobiDB-lite"/>
    </source>
</evidence>
<dbReference type="PROSITE" id="PS50102">
    <property type="entry name" value="RRM"/>
    <property type="match status" value="3"/>
</dbReference>
<keyword evidence="2 3" id="KW-0694">RNA-binding</keyword>
<sequence length="476" mass="52304">MEKQKQFSQPDVSTSRVDQGSSDGEGRNVPSVSSPRELKVCNLDERTAQQDVTHLFSGMGELEKVELVTSASGGGSPHDKSSIAYVTFKDPNIASQALRSLNGQSYNGKTLMLSWAEKGGMNRRWFRIFVGNISRDVDNDQLRELFEPFGKILRAQVVCEQSSGASRGFGFVTYDTFESAKTAIERMNKAVIGETALETNWAVLRRRDTEDDLRQHPKYYSIFNATFPGNSTIYVGNLPEDVPKDATEKLLQAAFRKYGQIKKVSVSDCVKYAFVVMENKASATCAILGMNGKALCSAGQADAGNLKQVRVNWANNQYVETGNRGRLTRANYAYDSGSAMPLDVEPSYGSQEGFWTPNGRTRSAGFGYRTNQQDMSLFWNAPSVNTGYSYGNANARNQYSSASGVSTFPYGSYYGYNYNYNYRGGGDRTSYYAQGQTAYPATTGGNSASPVSSSQSGRAGTSGYTNRPQQSQRSFM</sequence>
<gene>
    <name evidence="6" type="ORF">ODALV1_LOCUS20864</name>
</gene>
<dbReference type="CDD" id="cd00590">
    <property type="entry name" value="RRM_SF"/>
    <property type="match status" value="1"/>
</dbReference>
<dbReference type="SMART" id="SM00360">
    <property type="entry name" value="RRM"/>
    <property type="match status" value="3"/>
</dbReference>
<accession>A0ABP1RB63</accession>
<feature type="compositionally biased region" description="Polar residues" evidence="4">
    <location>
        <begin position="1"/>
        <end position="22"/>
    </location>
</feature>
<feature type="domain" description="RRM" evidence="5">
    <location>
        <begin position="36"/>
        <end position="118"/>
    </location>
</feature>
<feature type="domain" description="RRM" evidence="5">
    <location>
        <begin position="231"/>
        <end position="316"/>
    </location>
</feature>
<dbReference type="InterPro" id="IPR012677">
    <property type="entry name" value="Nucleotide-bd_a/b_plait_sf"/>
</dbReference>
<evidence type="ECO:0000256" key="3">
    <source>
        <dbReference type="PROSITE-ProRule" id="PRU00176"/>
    </source>
</evidence>
<name>A0ABP1RB63_9HEXA</name>